<dbReference type="InterPro" id="IPR013785">
    <property type="entry name" value="Aldolase_TIM"/>
</dbReference>
<dbReference type="Proteomes" id="UP001595841">
    <property type="component" value="Unassembled WGS sequence"/>
</dbReference>
<sequence length="636" mass="72555">MKKIIFCSVLVPCILCLFYSFGFPTEQYLTSPDENHRITMIKTENGISFDYTFRGRVVLHVDSLGLVTNSMLTNDVSLKSVDKSSFEETWYPVIGKNTEVLNQYNEYTFHLQDSETGTGSYDIIFRCYNDGFAYRYVLHDGGENEIQILCERTKLRFSDDFTFWAYNRENANLGPLHSNDTSLTEVKIPMVVKTKHDLYLGIHEAAILRYAPATLKSEGKNLSFNVSETTDHGPITTSWRTFIVGDQPGDLVNSNLLQNLNEPCKIEDTSWIKPGKSMWDWRVWGYKAADGYEYLLDTKTHKRFIDFAADNNIQYLLIDADWYGPEFSADSDPTAASRRGFDIEECMAYAKDHDVGIILYLNDVGAKKFGLDRVLKQFVDWGAVGVKYGFMKGTWEEKVRHTTEVIEICAKYKLMVDFHDNPVPPSGDERTYPNLVTREFCHAQADAKRSYFPETAVSSAFINMIAGPLDYTNGWFDLNHAHSRERVFEEIPGTVTAEVAKLIVANTGWMVLPDAPEEYLKKDDLFDCIRKMPSQFDSFKVLQGGIDSYITVTRRAGEDWFVGSLTNREGRNLKINLDFLPEGKTYKATIYSDGMDAHFLNNKESYKIEEMEVEPKDILDVRLAPGGGNAIYLRSL</sequence>
<dbReference type="Pfam" id="PF14508">
    <property type="entry name" value="GH97_N"/>
    <property type="match status" value="1"/>
</dbReference>
<dbReference type="InterPro" id="IPR029486">
    <property type="entry name" value="GH97_N"/>
</dbReference>
<dbReference type="InterPro" id="IPR017853">
    <property type="entry name" value="GH"/>
</dbReference>
<evidence type="ECO:0000256" key="3">
    <source>
        <dbReference type="ARBA" id="ARBA00022837"/>
    </source>
</evidence>
<dbReference type="GO" id="GO:0016787">
    <property type="term" value="F:hydrolase activity"/>
    <property type="evidence" value="ECO:0007669"/>
    <property type="project" value="UniProtKB-KW"/>
</dbReference>
<feature type="chain" id="PRO_5045691793" evidence="4">
    <location>
        <begin position="23"/>
        <end position="636"/>
    </location>
</feature>
<keyword evidence="4" id="KW-0732">Signal</keyword>
<dbReference type="InterPro" id="IPR019563">
    <property type="entry name" value="GH97_catalytic"/>
</dbReference>
<dbReference type="PANTHER" id="PTHR35803">
    <property type="entry name" value="GLUCAN 1,4-ALPHA-GLUCOSIDASE SUSB-RELATED"/>
    <property type="match status" value="1"/>
</dbReference>
<dbReference type="SUPFAM" id="SSF51445">
    <property type="entry name" value="(Trans)glycosidases"/>
    <property type="match status" value="1"/>
</dbReference>
<organism evidence="8 9">
    <name type="scientific">Flagellimonas marina</name>
    <dbReference type="NCBI Taxonomy" id="1775168"/>
    <lineage>
        <taxon>Bacteria</taxon>
        <taxon>Pseudomonadati</taxon>
        <taxon>Bacteroidota</taxon>
        <taxon>Flavobacteriia</taxon>
        <taxon>Flavobacteriales</taxon>
        <taxon>Flavobacteriaceae</taxon>
        <taxon>Flagellimonas</taxon>
    </lineage>
</organism>
<dbReference type="EMBL" id="JBHSCL010000011">
    <property type="protein sequence ID" value="MFC4222051.1"/>
    <property type="molecule type" value="Genomic_DNA"/>
</dbReference>
<feature type="domain" description="Glycosyl-hydrolase 97 N-terminal" evidence="6">
    <location>
        <begin position="29"/>
        <end position="263"/>
    </location>
</feature>
<dbReference type="Pfam" id="PF10566">
    <property type="entry name" value="Glyco_hydro_97"/>
    <property type="match status" value="1"/>
</dbReference>
<evidence type="ECO:0000259" key="5">
    <source>
        <dbReference type="Pfam" id="PF10566"/>
    </source>
</evidence>
<comment type="cofactor">
    <cofactor evidence="1">
        <name>Ca(2+)</name>
        <dbReference type="ChEBI" id="CHEBI:29108"/>
    </cofactor>
</comment>
<dbReference type="Gene3D" id="3.20.20.70">
    <property type="entry name" value="Aldolase class I"/>
    <property type="match status" value="1"/>
</dbReference>
<dbReference type="RefSeq" id="WP_379767681.1">
    <property type="nucleotide sequence ID" value="NZ_JBHSCL010000011.1"/>
</dbReference>
<evidence type="ECO:0000256" key="4">
    <source>
        <dbReference type="SAM" id="SignalP"/>
    </source>
</evidence>
<evidence type="ECO:0000259" key="7">
    <source>
        <dbReference type="Pfam" id="PF14509"/>
    </source>
</evidence>
<evidence type="ECO:0000256" key="2">
    <source>
        <dbReference type="ARBA" id="ARBA00011245"/>
    </source>
</evidence>
<dbReference type="Pfam" id="PF14509">
    <property type="entry name" value="GH97_C"/>
    <property type="match status" value="1"/>
</dbReference>
<evidence type="ECO:0000256" key="1">
    <source>
        <dbReference type="ARBA" id="ARBA00001913"/>
    </source>
</evidence>
<proteinExistence type="predicted"/>
<feature type="signal peptide" evidence="4">
    <location>
        <begin position="1"/>
        <end position="22"/>
    </location>
</feature>
<dbReference type="InterPro" id="IPR052720">
    <property type="entry name" value="Glycosyl_hydrolase_97"/>
</dbReference>
<keyword evidence="3" id="KW-0106">Calcium</keyword>
<evidence type="ECO:0000313" key="8">
    <source>
        <dbReference type="EMBL" id="MFC4222051.1"/>
    </source>
</evidence>
<protein>
    <submittedName>
        <fullName evidence="8">Glycoside hydrolase family 97 catalytic domain-containing protein</fullName>
    </submittedName>
</protein>
<feature type="domain" description="Glycosyl-hydrolase 97 catalytic" evidence="5">
    <location>
        <begin position="292"/>
        <end position="439"/>
    </location>
</feature>
<dbReference type="InterPro" id="IPR014718">
    <property type="entry name" value="GH-type_carb-bd"/>
</dbReference>
<feature type="domain" description="Glycosyl-hydrolase 97 C-terminal oligomerisation" evidence="7">
    <location>
        <begin position="536"/>
        <end position="633"/>
    </location>
</feature>
<gene>
    <name evidence="8" type="ORF">ACFOWS_17995</name>
</gene>
<dbReference type="InterPro" id="IPR029483">
    <property type="entry name" value="GH97_C"/>
</dbReference>
<dbReference type="Gene3D" id="2.70.98.10">
    <property type="match status" value="1"/>
</dbReference>
<keyword evidence="9" id="KW-1185">Reference proteome</keyword>
<keyword evidence="8" id="KW-0378">Hydrolase</keyword>
<comment type="caution">
    <text evidence="8">The sequence shown here is derived from an EMBL/GenBank/DDBJ whole genome shotgun (WGS) entry which is preliminary data.</text>
</comment>
<evidence type="ECO:0000313" key="9">
    <source>
        <dbReference type="Proteomes" id="UP001595841"/>
    </source>
</evidence>
<name>A0ABV8PSI2_9FLAO</name>
<accession>A0ABV8PSI2</accession>
<comment type="subunit">
    <text evidence="2">Monomer.</text>
</comment>
<evidence type="ECO:0000259" key="6">
    <source>
        <dbReference type="Pfam" id="PF14508"/>
    </source>
</evidence>
<reference evidence="9" key="1">
    <citation type="journal article" date="2019" name="Int. J. Syst. Evol. Microbiol.">
        <title>The Global Catalogue of Microorganisms (GCM) 10K type strain sequencing project: providing services to taxonomists for standard genome sequencing and annotation.</title>
        <authorList>
            <consortium name="The Broad Institute Genomics Platform"/>
            <consortium name="The Broad Institute Genome Sequencing Center for Infectious Disease"/>
            <person name="Wu L."/>
            <person name="Ma J."/>
        </authorList>
    </citation>
    <scope>NUCLEOTIDE SEQUENCE [LARGE SCALE GENOMIC DNA]</scope>
    <source>
        <strain evidence="9">CGMCC 1.15774</strain>
    </source>
</reference>